<protein>
    <recommendedName>
        <fullName evidence="5">Glycine zipper domain-containing protein</fullName>
    </recommendedName>
</protein>
<evidence type="ECO:0000256" key="1">
    <source>
        <dbReference type="SAM" id="MobiDB-lite"/>
    </source>
</evidence>
<feature type="chain" id="PRO_5047499318" description="Glycine zipper domain-containing protein" evidence="2">
    <location>
        <begin position="30"/>
        <end position="85"/>
    </location>
</feature>
<keyword evidence="2" id="KW-0732">Signal</keyword>
<keyword evidence="4" id="KW-1185">Reference proteome</keyword>
<dbReference type="Proteomes" id="UP001593940">
    <property type="component" value="Unassembled WGS sequence"/>
</dbReference>
<accession>A0ABV6Y9X9</accession>
<feature type="signal peptide" evidence="2">
    <location>
        <begin position="1"/>
        <end position="29"/>
    </location>
</feature>
<evidence type="ECO:0000313" key="4">
    <source>
        <dbReference type="Proteomes" id="UP001593940"/>
    </source>
</evidence>
<feature type="region of interest" description="Disordered" evidence="1">
    <location>
        <begin position="65"/>
        <end position="85"/>
    </location>
</feature>
<proteinExistence type="predicted"/>
<comment type="caution">
    <text evidence="3">The sequence shown here is derived from an EMBL/GenBank/DDBJ whole genome shotgun (WGS) entry which is preliminary data.</text>
</comment>
<evidence type="ECO:0000256" key="2">
    <source>
        <dbReference type="SAM" id="SignalP"/>
    </source>
</evidence>
<name>A0ABV6Y9X9_9HYPH</name>
<gene>
    <name evidence="3" type="ORF">ACETIH_15415</name>
</gene>
<organism evidence="3 4">
    <name type="scientific">Microvirga arabica</name>
    <dbReference type="NCBI Taxonomy" id="1128671"/>
    <lineage>
        <taxon>Bacteria</taxon>
        <taxon>Pseudomonadati</taxon>
        <taxon>Pseudomonadota</taxon>
        <taxon>Alphaproteobacteria</taxon>
        <taxon>Hyphomicrobiales</taxon>
        <taxon>Methylobacteriaceae</taxon>
        <taxon>Microvirga</taxon>
    </lineage>
</organism>
<evidence type="ECO:0000313" key="3">
    <source>
        <dbReference type="EMBL" id="MFC1458073.1"/>
    </source>
</evidence>
<dbReference type="RefSeq" id="WP_377030159.1">
    <property type="nucleotide sequence ID" value="NZ_JBHOMY010000041.1"/>
</dbReference>
<reference evidence="3 4" key="1">
    <citation type="submission" date="2024-09" db="EMBL/GenBank/DDBJ databases">
        <title>Nodulacao em especies de Leguminosae Basais da Amazonia e Caracterizacao dos Rizobios e Bacterias Associadas aos Nodulos.</title>
        <authorList>
            <person name="Jambeiro I.C.A."/>
            <person name="Lopes I.S."/>
            <person name="Aguiar E.R.G.R."/>
            <person name="Santos A.F.J."/>
            <person name="Dos Santos J.M.F."/>
            <person name="Gross E."/>
        </authorList>
    </citation>
    <scope>NUCLEOTIDE SEQUENCE [LARGE SCALE GENOMIC DNA]</scope>
    <source>
        <strain evidence="3 4">BRUESC1165</strain>
    </source>
</reference>
<sequence>MVVTQTTWRKLMQKLALVAVLCLLAGACATRQQSTSTAVGATAGAVVGGPVGAVVGAGAGAVAGAPGGVVDEVQGDNQRRRVRRR</sequence>
<dbReference type="EMBL" id="JBHOMY010000041">
    <property type="protein sequence ID" value="MFC1458073.1"/>
    <property type="molecule type" value="Genomic_DNA"/>
</dbReference>
<evidence type="ECO:0008006" key="5">
    <source>
        <dbReference type="Google" id="ProtNLM"/>
    </source>
</evidence>